<accession>A0A5B8UAL4</accession>
<reference evidence="4 5" key="1">
    <citation type="journal article" date="2018" name="J. Microbiol.">
        <title>Baekduia soli gen. nov., sp. nov., a novel bacterium isolated from the soil of Baekdu Mountain and proposal of a novel family name, Baekduiaceae fam. nov.</title>
        <authorList>
            <person name="An D.S."/>
            <person name="Siddiqi M.Z."/>
            <person name="Kim K.H."/>
            <person name="Yu H.S."/>
            <person name="Im W.T."/>
        </authorList>
    </citation>
    <scope>NUCLEOTIDE SEQUENCE [LARGE SCALE GENOMIC DNA]</scope>
    <source>
        <strain evidence="4 5">BR7-21</strain>
    </source>
</reference>
<dbReference type="SUPFAM" id="SSF69593">
    <property type="entry name" value="Glycerol-3-phosphate (1)-acyltransferase"/>
    <property type="match status" value="1"/>
</dbReference>
<dbReference type="InterPro" id="IPR002123">
    <property type="entry name" value="Plipid/glycerol_acylTrfase"/>
</dbReference>
<dbReference type="KEGG" id="bsol:FSW04_23370"/>
<protein>
    <submittedName>
        <fullName evidence="4">1-acyl-sn-glycerol-3-phosphate acyltransferase</fullName>
    </submittedName>
</protein>
<name>A0A5B8UAL4_9ACTN</name>
<proteinExistence type="predicted"/>
<evidence type="ECO:0000256" key="2">
    <source>
        <dbReference type="ARBA" id="ARBA00023315"/>
    </source>
</evidence>
<dbReference type="SMART" id="SM00563">
    <property type="entry name" value="PlsC"/>
    <property type="match status" value="1"/>
</dbReference>
<evidence type="ECO:0000313" key="5">
    <source>
        <dbReference type="Proteomes" id="UP000321805"/>
    </source>
</evidence>
<feature type="domain" description="Phospholipid/glycerol acyltransferase" evidence="3">
    <location>
        <begin position="71"/>
        <end position="183"/>
    </location>
</feature>
<dbReference type="PANTHER" id="PTHR10434:SF11">
    <property type="entry name" value="1-ACYL-SN-GLYCEROL-3-PHOSPHATE ACYLTRANSFERASE"/>
    <property type="match status" value="1"/>
</dbReference>
<dbReference type="GO" id="GO:0006654">
    <property type="term" value="P:phosphatidic acid biosynthetic process"/>
    <property type="evidence" value="ECO:0007669"/>
    <property type="project" value="TreeGrafter"/>
</dbReference>
<sequence>MSEQEQLASMKAQVYRDPRPKEFFDRFHERARTKPPNWAYEAVRICTALYSLVFFRARAISAEKVPPSGPVILAPNHFSFMDHFFVAAFIRRKVRFMAKSQLFSIPMQWVYSPGGVFPVRRGARDEEAFITANTILGHGGCVAMYCEGGRSRTGALAAEAKPGIGRLALQSGATIVPVAIHGSSRVRNWKKLQFPKVTIQFGEPFRFEQVAEPTREQSSATANAIFDEIKVLYAGLEAHGRSGIVARVRAERRAARRAAKAKRAAPA</sequence>
<dbReference type="Pfam" id="PF01553">
    <property type="entry name" value="Acyltransferase"/>
    <property type="match status" value="1"/>
</dbReference>
<dbReference type="RefSeq" id="WP_146922644.1">
    <property type="nucleotide sequence ID" value="NZ_CP042430.1"/>
</dbReference>
<keyword evidence="5" id="KW-1185">Reference proteome</keyword>
<dbReference type="Proteomes" id="UP000321805">
    <property type="component" value="Chromosome"/>
</dbReference>
<evidence type="ECO:0000256" key="1">
    <source>
        <dbReference type="ARBA" id="ARBA00022679"/>
    </source>
</evidence>
<dbReference type="EMBL" id="CP042430">
    <property type="protein sequence ID" value="QEC50233.1"/>
    <property type="molecule type" value="Genomic_DNA"/>
</dbReference>
<keyword evidence="1 4" id="KW-0808">Transferase</keyword>
<evidence type="ECO:0000313" key="4">
    <source>
        <dbReference type="EMBL" id="QEC50233.1"/>
    </source>
</evidence>
<gene>
    <name evidence="4" type="ORF">FSW04_23370</name>
</gene>
<dbReference type="AlphaFoldDB" id="A0A5B8UAL4"/>
<dbReference type="OrthoDB" id="9808424at2"/>
<dbReference type="GO" id="GO:0003841">
    <property type="term" value="F:1-acylglycerol-3-phosphate O-acyltransferase activity"/>
    <property type="evidence" value="ECO:0007669"/>
    <property type="project" value="TreeGrafter"/>
</dbReference>
<evidence type="ECO:0000259" key="3">
    <source>
        <dbReference type="SMART" id="SM00563"/>
    </source>
</evidence>
<organism evidence="4 5">
    <name type="scientific">Baekduia soli</name>
    <dbReference type="NCBI Taxonomy" id="496014"/>
    <lineage>
        <taxon>Bacteria</taxon>
        <taxon>Bacillati</taxon>
        <taxon>Actinomycetota</taxon>
        <taxon>Thermoleophilia</taxon>
        <taxon>Solirubrobacterales</taxon>
        <taxon>Baekduiaceae</taxon>
        <taxon>Baekduia</taxon>
    </lineage>
</organism>
<dbReference type="CDD" id="cd07989">
    <property type="entry name" value="LPLAT_AGPAT-like"/>
    <property type="match status" value="1"/>
</dbReference>
<dbReference type="PANTHER" id="PTHR10434">
    <property type="entry name" value="1-ACYL-SN-GLYCEROL-3-PHOSPHATE ACYLTRANSFERASE"/>
    <property type="match status" value="1"/>
</dbReference>
<keyword evidence="2 4" id="KW-0012">Acyltransferase</keyword>